<dbReference type="Pfam" id="PF13462">
    <property type="entry name" value="Thioredoxin_4"/>
    <property type="match status" value="1"/>
</dbReference>
<protein>
    <recommendedName>
        <fullName evidence="3">Thioredoxin domain-containing protein</fullName>
    </recommendedName>
</protein>
<dbReference type="RefSeq" id="WP_126583530.1">
    <property type="nucleotide sequence ID" value="NZ_BIFR01000002.1"/>
</dbReference>
<comment type="similarity">
    <text evidence="1">Belongs to the thioredoxin family. DsbA subfamily.</text>
</comment>
<dbReference type="PANTHER" id="PTHR13887:SF55">
    <property type="entry name" value="SLR0313 PROTEIN"/>
    <property type="match status" value="1"/>
</dbReference>
<dbReference type="SUPFAM" id="SSF52833">
    <property type="entry name" value="Thioredoxin-like"/>
    <property type="match status" value="1"/>
</dbReference>
<feature type="domain" description="Thioredoxin" evidence="3">
    <location>
        <begin position="1"/>
        <end position="180"/>
    </location>
</feature>
<keyword evidence="5" id="KW-1185">Reference proteome</keyword>
<accession>A0A402AAK5</accession>
<evidence type="ECO:0000256" key="1">
    <source>
        <dbReference type="ARBA" id="ARBA00005791"/>
    </source>
</evidence>
<evidence type="ECO:0000259" key="3">
    <source>
        <dbReference type="PROSITE" id="PS51352"/>
    </source>
</evidence>
<dbReference type="PROSITE" id="PS51352">
    <property type="entry name" value="THIOREDOXIN_2"/>
    <property type="match status" value="1"/>
</dbReference>
<dbReference type="InterPro" id="IPR013766">
    <property type="entry name" value="Thioredoxin_domain"/>
</dbReference>
<comment type="caution">
    <text evidence="4">The sequence shown here is derived from an EMBL/GenBank/DDBJ whole genome shotgun (WGS) entry which is preliminary data.</text>
</comment>
<dbReference type="OrthoDB" id="9784686at2"/>
<proteinExistence type="inferred from homology"/>
<sequence>MKQEQSSLDLVLPVSQRDHAQGSDDAPLTLVEYGDYQCPDCGAAYQVVKAIKEKFGDKLRFVYRNFPLSTVHPHAQHAAEAAEAAGAQGKFWQMYEQLFAHQQELSDDQLATYIEEIGLDRKQLLHDLESQTYRQRVHEDLQSGLNSGVEGTPTFFINGVFYDDSYDVDTFNSALESALQG</sequence>
<reference evidence="5" key="1">
    <citation type="submission" date="2018-12" db="EMBL/GenBank/DDBJ databases">
        <title>Tengunoibacter tsumagoiensis gen. nov., sp. nov., Dictyobacter kobayashii sp. nov., D. alpinus sp. nov., and D. joshuensis sp. nov. and description of Dictyobacteraceae fam. nov. within the order Ktedonobacterales isolated from Tengu-no-mugimeshi.</title>
        <authorList>
            <person name="Wang C.M."/>
            <person name="Zheng Y."/>
            <person name="Sakai Y."/>
            <person name="Toyoda A."/>
            <person name="Minakuchi Y."/>
            <person name="Abe K."/>
            <person name="Yokota A."/>
            <person name="Yabe S."/>
        </authorList>
    </citation>
    <scope>NUCLEOTIDE SEQUENCE [LARGE SCALE GENOMIC DNA]</scope>
    <source>
        <strain evidence="5">Uno3</strain>
    </source>
</reference>
<organism evidence="4 5">
    <name type="scientific">Tengunoibacter tsumagoiensis</name>
    <dbReference type="NCBI Taxonomy" id="2014871"/>
    <lineage>
        <taxon>Bacteria</taxon>
        <taxon>Bacillati</taxon>
        <taxon>Chloroflexota</taxon>
        <taxon>Ktedonobacteria</taxon>
        <taxon>Ktedonobacterales</taxon>
        <taxon>Dictyobacteraceae</taxon>
        <taxon>Tengunoibacter</taxon>
    </lineage>
</organism>
<feature type="region of interest" description="Disordered" evidence="2">
    <location>
        <begin position="1"/>
        <end position="24"/>
    </location>
</feature>
<dbReference type="InterPro" id="IPR036249">
    <property type="entry name" value="Thioredoxin-like_sf"/>
</dbReference>
<evidence type="ECO:0000313" key="5">
    <source>
        <dbReference type="Proteomes" id="UP000287352"/>
    </source>
</evidence>
<evidence type="ECO:0000256" key="2">
    <source>
        <dbReference type="SAM" id="MobiDB-lite"/>
    </source>
</evidence>
<dbReference type="InterPro" id="IPR012336">
    <property type="entry name" value="Thioredoxin-like_fold"/>
</dbReference>
<dbReference type="Proteomes" id="UP000287352">
    <property type="component" value="Unassembled WGS sequence"/>
</dbReference>
<dbReference type="PANTHER" id="PTHR13887">
    <property type="entry name" value="GLUTATHIONE S-TRANSFERASE KAPPA"/>
    <property type="match status" value="1"/>
</dbReference>
<name>A0A402AAK5_9CHLR</name>
<evidence type="ECO:0000313" key="4">
    <source>
        <dbReference type="EMBL" id="GCE16149.1"/>
    </source>
</evidence>
<dbReference type="EMBL" id="BIFR01000002">
    <property type="protein sequence ID" value="GCE16149.1"/>
    <property type="molecule type" value="Genomic_DNA"/>
</dbReference>
<gene>
    <name evidence="4" type="ORF">KTT_60080</name>
</gene>
<dbReference type="AlphaFoldDB" id="A0A402AAK5"/>
<dbReference type="Gene3D" id="3.40.30.10">
    <property type="entry name" value="Glutaredoxin"/>
    <property type="match status" value="1"/>
</dbReference>